<dbReference type="Pfam" id="PF02525">
    <property type="entry name" value="Flavodoxin_2"/>
    <property type="match status" value="1"/>
</dbReference>
<reference evidence="4 6" key="1">
    <citation type="submission" date="2017-09" db="EMBL/GenBank/DDBJ databases">
        <title>The diverse metabolic capabilities of V. boronicumulans make it an excellent choice for continued studies on novel biodegradation.</title>
        <authorList>
            <person name="Sun S."/>
        </authorList>
    </citation>
    <scope>NUCLEOTIDE SEQUENCE [LARGE SCALE GENOMIC DNA]</scope>
    <source>
        <strain evidence="4 6">J1</strain>
    </source>
</reference>
<reference evidence="5" key="2">
    <citation type="submission" date="2023-07" db="EMBL/GenBank/DDBJ databases">
        <title>Sorghum-associated microbial communities from plants grown in Nebraska, USA.</title>
        <authorList>
            <person name="Schachtman D."/>
        </authorList>
    </citation>
    <scope>NUCLEOTIDE SEQUENCE</scope>
    <source>
        <strain evidence="5">DS2795</strain>
    </source>
</reference>
<dbReference type="Proteomes" id="UP000217154">
    <property type="component" value="Chromosome"/>
</dbReference>
<dbReference type="AlphaFoldDB" id="A0A1E7TY50"/>
<evidence type="ECO:0000256" key="2">
    <source>
        <dbReference type="ARBA" id="ARBA00023002"/>
    </source>
</evidence>
<dbReference type="Gene3D" id="3.40.50.360">
    <property type="match status" value="1"/>
</dbReference>
<evidence type="ECO:0000259" key="3">
    <source>
        <dbReference type="Pfam" id="PF02525"/>
    </source>
</evidence>
<gene>
    <name evidence="4" type="ORF">CKY39_32180</name>
    <name evidence="5" type="ORF">J2W25_004416</name>
</gene>
<name>A0A1E7TY50_9BURK</name>
<protein>
    <submittedName>
        <fullName evidence="4">Flavodoxin family protein</fullName>
    </submittedName>
    <submittedName>
        <fullName evidence="5">NADPH-quinone reductase</fullName>
    </submittedName>
</protein>
<proteinExistence type="inferred from homology"/>
<dbReference type="STRING" id="436515.GCA_001752345_00253"/>
<evidence type="ECO:0000313" key="5">
    <source>
        <dbReference type="EMBL" id="MDP9925373.1"/>
    </source>
</evidence>
<dbReference type="InterPro" id="IPR003680">
    <property type="entry name" value="Flavodoxin_fold"/>
</dbReference>
<dbReference type="RefSeq" id="WP_062479647.1">
    <property type="nucleotide sequence ID" value="NZ_BKDH01000004.1"/>
</dbReference>
<dbReference type="GeneID" id="82271644"/>
<dbReference type="InterPro" id="IPR051545">
    <property type="entry name" value="NAD(P)H_dehydrogenase_qn"/>
</dbReference>
<keyword evidence="2" id="KW-0560">Oxidoreductase</keyword>
<dbReference type="GO" id="GO:0005829">
    <property type="term" value="C:cytosol"/>
    <property type="evidence" value="ECO:0007669"/>
    <property type="project" value="TreeGrafter"/>
</dbReference>
<dbReference type="InterPro" id="IPR029039">
    <property type="entry name" value="Flavoprotein-like_sf"/>
</dbReference>
<dbReference type="Proteomes" id="UP001244295">
    <property type="component" value="Unassembled WGS sequence"/>
</dbReference>
<accession>A0A1E7TY50</accession>
<evidence type="ECO:0000256" key="1">
    <source>
        <dbReference type="ARBA" id="ARBA00006252"/>
    </source>
</evidence>
<comment type="similarity">
    <text evidence="1">Belongs to the NAD(P)H dehydrogenase (quinone) family.</text>
</comment>
<dbReference type="SUPFAM" id="SSF52218">
    <property type="entry name" value="Flavoproteins"/>
    <property type="match status" value="1"/>
</dbReference>
<evidence type="ECO:0000313" key="4">
    <source>
        <dbReference type="EMBL" id="ATA57367.1"/>
    </source>
</evidence>
<dbReference type="EMBL" id="JAUSRR010000007">
    <property type="protein sequence ID" value="MDP9925373.1"/>
    <property type="molecule type" value="Genomic_DNA"/>
</dbReference>
<evidence type="ECO:0000313" key="6">
    <source>
        <dbReference type="Proteomes" id="UP000217154"/>
    </source>
</evidence>
<dbReference type="PANTHER" id="PTHR10204:SF34">
    <property type="entry name" value="NAD(P)H DEHYDROGENASE [QUINONE] 1 ISOFORM 1"/>
    <property type="match status" value="1"/>
</dbReference>
<sequence length="197" mass="22869">MKTLVVHCHPNPDSFNHALYRTALEALTPRHPVKAIDLYAEGFDPTLTREERIAYLDNPELIRERVKPHVEALLWAEHLVFVYPTWFHGPPSMLKGWLERVWLPGVAFLPAERKGQLAKSGMRHIRRLTVVTTGGSPRWFVMAIGDPGRRLFTRALRALFAWRCKVTWLQLHDMNAVTDRDRTHFIARVARTLHNIQ</sequence>
<dbReference type="EMBL" id="CP023284">
    <property type="protein sequence ID" value="ATA57367.1"/>
    <property type="molecule type" value="Genomic_DNA"/>
</dbReference>
<dbReference type="GO" id="GO:0003955">
    <property type="term" value="F:NAD(P)H dehydrogenase (quinone) activity"/>
    <property type="evidence" value="ECO:0007669"/>
    <property type="project" value="TreeGrafter"/>
</dbReference>
<dbReference type="PANTHER" id="PTHR10204">
    <property type="entry name" value="NAD P H OXIDOREDUCTASE-RELATED"/>
    <property type="match status" value="1"/>
</dbReference>
<dbReference type="KEGG" id="vbo:CKY39_32180"/>
<organism evidence="4 6">
    <name type="scientific">Variovorax boronicumulans</name>
    <dbReference type="NCBI Taxonomy" id="436515"/>
    <lineage>
        <taxon>Bacteria</taxon>
        <taxon>Pseudomonadati</taxon>
        <taxon>Pseudomonadota</taxon>
        <taxon>Betaproteobacteria</taxon>
        <taxon>Burkholderiales</taxon>
        <taxon>Comamonadaceae</taxon>
        <taxon>Variovorax</taxon>
    </lineage>
</organism>
<dbReference type="OrthoDB" id="9798454at2"/>
<feature type="domain" description="Flavodoxin-like fold" evidence="3">
    <location>
        <begin position="1"/>
        <end position="182"/>
    </location>
</feature>